<dbReference type="AlphaFoldDB" id="A0A2P2NQB9"/>
<protein>
    <submittedName>
        <fullName evidence="1">Uncharacterized protein</fullName>
    </submittedName>
</protein>
<dbReference type="EMBL" id="GGEC01064151">
    <property type="protein sequence ID" value="MBX44635.1"/>
    <property type="molecule type" value="Transcribed_RNA"/>
</dbReference>
<sequence length="68" mass="7993">MCCQRELEKKLVNKKNITIFGKFVNLGHTLLRTLSNKENNAYAYQIFIRPLSRNVTNNKETKGYALRF</sequence>
<name>A0A2P2NQB9_RHIMU</name>
<organism evidence="1">
    <name type="scientific">Rhizophora mucronata</name>
    <name type="common">Asiatic mangrove</name>
    <dbReference type="NCBI Taxonomy" id="61149"/>
    <lineage>
        <taxon>Eukaryota</taxon>
        <taxon>Viridiplantae</taxon>
        <taxon>Streptophyta</taxon>
        <taxon>Embryophyta</taxon>
        <taxon>Tracheophyta</taxon>
        <taxon>Spermatophyta</taxon>
        <taxon>Magnoliopsida</taxon>
        <taxon>eudicotyledons</taxon>
        <taxon>Gunneridae</taxon>
        <taxon>Pentapetalae</taxon>
        <taxon>rosids</taxon>
        <taxon>fabids</taxon>
        <taxon>Malpighiales</taxon>
        <taxon>Rhizophoraceae</taxon>
        <taxon>Rhizophora</taxon>
    </lineage>
</organism>
<proteinExistence type="predicted"/>
<accession>A0A2P2NQB9</accession>
<evidence type="ECO:0000313" key="1">
    <source>
        <dbReference type="EMBL" id="MBX44635.1"/>
    </source>
</evidence>
<reference evidence="1" key="1">
    <citation type="submission" date="2018-02" db="EMBL/GenBank/DDBJ databases">
        <title>Rhizophora mucronata_Transcriptome.</title>
        <authorList>
            <person name="Meera S.P."/>
            <person name="Sreeshan A."/>
            <person name="Augustine A."/>
        </authorList>
    </citation>
    <scope>NUCLEOTIDE SEQUENCE</scope>
    <source>
        <tissue evidence="1">Leaf</tissue>
    </source>
</reference>